<evidence type="ECO:0000256" key="2">
    <source>
        <dbReference type="ARBA" id="ARBA00005796"/>
    </source>
</evidence>
<dbReference type="InterPro" id="IPR008210">
    <property type="entry name" value="PEP_carboxykinase_N"/>
</dbReference>
<dbReference type="PANTHER" id="PTHR11561:SF0">
    <property type="entry name" value="PHOSPHOENOLPYRUVATE CARBOXYKINASE [GTP]-RELATED"/>
    <property type="match status" value="1"/>
</dbReference>
<dbReference type="GO" id="GO:0004613">
    <property type="term" value="F:phosphoenolpyruvate carboxykinase (GTP) activity"/>
    <property type="evidence" value="ECO:0007669"/>
    <property type="project" value="UniProtKB-EC"/>
</dbReference>
<feature type="domain" description="Phosphoenolpyruvate carboxykinase C-terminal P-loop" evidence="10">
    <location>
        <begin position="40"/>
        <end position="69"/>
    </location>
</feature>
<dbReference type="EC" id="4.1.1.32" evidence="3"/>
<keyword evidence="7" id="KW-0342">GTP-binding</keyword>
<dbReference type="PANTHER" id="PTHR11561">
    <property type="entry name" value="PHOSPHOENOLPYRUVATE CARBOXYKINASE"/>
    <property type="match status" value="1"/>
</dbReference>
<proteinExistence type="inferred from homology"/>
<dbReference type="GO" id="GO:0030145">
    <property type="term" value="F:manganese ion binding"/>
    <property type="evidence" value="ECO:0007669"/>
    <property type="project" value="TreeGrafter"/>
</dbReference>
<dbReference type="InterPro" id="IPR008209">
    <property type="entry name" value="PEP_carboxykinase_GTP"/>
</dbReference>
<evidence type="ECO:0000313" key="12">
    <source>
        <dbReference type="EMBL" id="GAJ24813.1"/>
    </source>
</evidence>
<evidence type="ECO:0000256" key="8">
    <source>
        <dbReference type="ARBA" id="ARBA00023211"/>
    </source>
</evidence>
<keyword evidence="9" id="KW-0456">Lyase</keyword>
<evidence type="ECO:0000259" key="11">
    <source>
        <dbReference type="Pfam" id="PF17297"/>
    </source>
</evidence>
<protein>
    <recommendedName>
        <fullName evidence="3">phosphoenolpyruvate carboxykinase (GTP)</fullName>
        <ecNumber evidence="3">4.1.1.32</ecNumber>
    </recommendedName>
</protein>
<feature type="domain" description="Phosphoenolpyruvate carboxykinase GTP-utilising N-terminal" evidence="11">
    <location>
        <begin position="2"/>
        <end position="35"/>
    </location>
</feature>
<dbReference type="GO" id="GO:0033993">
    <property type="term" value="P:response to lipid"/>
    <property type="evidence" value="ECO:0007669"/>
    <property type="project" value="TreeGrafter"/>
</dbReference>
<keyword evidence="8" id="KW-0464">Manganese</keyword>
<dbReference type="Gene3D" id="3.40.449.10">
    <property type="entry name" value="Phosphoenolpyruvate Carboxykinase, domain 1"/>
    <property type="match status" value="1"/>
</dbReference>
<name>X1V4U4_9ZZZZ</name>
<evidence type="ECO:0000256" key="1">
    <source>
        <dbReference type="ARBA" id="ARBA00001936"/>
    </source>
</evidence>
<evidence type="ECO:0000256" key="9">
    <source>
        <dbReference type="ARBA" id="ARBA00023239"/>
    </source>
</evidence>
<dbReference type="InterPro" id="IPR013035">
    <property type="entry name" value="PEP_carboxykinase_C"/>
</dbReference>
<dbReference type="GO" id="GO:0071333">
    <property type="term" value="P:cellular response to glucose stimulus"/>
    <property type="evidence" value="ECO:0007669"/>
    <property type="project" value="TreeGrafter"/>
</dbReference>
<dbReference type="GO" id="GO:0046327">
    <property type="term" value="P:glycerol biosynthetic process from pyruvate"/>
    <property type="evidence" value="ECO:0007669"/>
    <property type="project" value="TreeGrafter"/>
</dbReference>
<dbReference type="SUPFAM" id="SSF53795">
    <property type="entry name" value="PEP carboxykinase-like"/>
    <property type="match status" value="1"/>
</dbReference>
<dbReference type="Pfam" id="PF17297">
    <property type="entry name" value="PEPCK_N"/>
    <property type="match status" value="1"/>
</dbReference>
<dbReference type="InterPro" id="IPR035078">
    <property type="entry name" value="PEP_carboxykinase_GTP_N"/>
</dbReference>
<evidence type="ECO:0000256" key="4">
    <source>
        <dbReference type="ARBA" id="ARBA00022723"/>
    </source>
</evidence>
<organism evidence="12">
    <name type="scientific">marine sediment metagenome</name>
    <dbReference type="NCBI Taxonomy" id="412755"/>
    <lineage>
        <taxon>unclassified sequences</taxon>
        <taxon>metagenomes</taxon>
        <taxon>ecological metagenomes</taxon>
    </lineage>
</organism>
<dbReference type="InterPro" id="IPR035077">
    <property type="entry name" value="PEP_carboxykinase_GTP_C"/>
</dbReference>
<evidence type="ECO:0000256" key="6">
    <source>
        <dbReference type="ARBA" id="ARBA00022793"/>
    </source>
</evidence>
<accession>X1V4U4</accession>
<evidence type="ECO:0000256" key="3">
    <source>
        <dbReference type="ARBA" id="ARBA00012306"/>
    </source>
</evidence>
<feature type="non-terminal residue" evidence="12">
    <location>
        <position position="1"/>
    </location>
</feature>
<evidence type="ECO:0000256" key="7">
    <source>
        <dbReference type="ARBA" id="ARBA00023134"/>
    </source>
</evidence>
<keyword evidence="5" id="KW-0547">Nucleotide-binding</keyword>
<keyword evidence="4" id="KW-0479">Metal-binding</keyword>
<dbReference type="Gene3D" id="3.90.228.20">
    <property type="match status" value="1"/>
</dbReference>
<dbReference type="GO" id="GO:0006107">
    <property type="term" value="P:oxaloacetate metabolic process"/>
    <property type="evidence" value="ECO:0007669"/>
    <property type="project" value="TreeGrafter"/>
</dbReference>
<reference evidence="12" key="1">
    <citation type="journal article" date="2014" name="Front. Microbiol.">
        <title>High frequency of phylogenetically diverse reductive dehalogenase-homologous genes in deep subseafloor sedimentary metagenomes.</title>
        <authorList>
            <person name="Kawai M."/>
            <person name="Futagami T."/>
            <person name="Toyoda A."/>
            <person name="Takaki Y."/>
            <person name="Nishi S."/>
            <person name="Hori S."/>
            <person name="Arai W."/>
            <person name="Tsubouchi T."/>
            <person name="Morono Y."/>
            <person name="Uchiyama I."/>
            <person name="Ito T."/>
            <person name="Fujiyama A."/>
            <person name="Inagaki F."/>
            <person name="Takami H."/>
        </authorList>
    </citation>
    <scope>NUCLEOTIDE SEQUENCE</scope>
    <source>
        <strain evidence="12">Expedition CK06-06</strain>
    </source>
</reference>
<comment type="caution">
    <text evidence="12">The sequence shown here is derived from an EMBL/GenBank/DDBJ whole genome shotgun (WGS) entry which is preliminary data.</text>
</comment>
<keyword evidence="6" id="KW-0210">Decarboxylase</keyword>
<dbReference type="GO" id="GO:0019543">
    <property type="term" value="P:propionate catabolic process"/>
    <property type="evidence" value="ECO:0007669"/>
    <property type="project" value="TreeGrafter"/>
</dbReference>
<sequence length="120" mass="13811">YIDLEENRVYSVNNQYAGNSLGLKKLALRLAIKKANEEGWLAEHMFVMGVHGPKKRVTYFTGAFPSGCAHYLDFLIFLDLPYPLFTFSTPLLKLKINYTDHAQLERHITLVIFLFYPGLL</sequence>
<dbReference type="GO" id="GO:0006094">
    <property type="term" value="P:gluconeogenesis"/>
    <property type="evidence" value="ECO:0007669"/>
    <property type="project" value="InterPro"/>
</dbReference>
<evidence type="ECO:0000256" key="5">
    <source>
        <dbReference type="ARBA" id="ARBA00022741"/>
    </source>
</evidence>
<dbReference type="GO" id="GO:0005525">
    <property type="term" value="F:GTP binding"/>
    <property type="evidence" value="ECO:0007669"/>
    <property type="project" value="UniProtKB-KW"/>
</dbReference>
<dbReference type="GO" id="GO:0005829">
    <property type="term" value="C:cytosol"/>
    <property type="evidence" value="ECO:0007669"/>
    <property type="project" value="TreeGrafter"/>
</dbReference>
<dbReference type="AlphaFoldDB" id="X1V4U4"/>
<evidence type="ECO:0000259" key="10">
    <source>
        <dbReference type="Pfam" id="PF00821"/>
    </source>
</evidence>
<dbReference type="SUPFAM" id="SSF68923">
    <property type="entry name" value="PEP carboxykinase N-terminal domain"/>
    <property type="match status" value="1"/>
</dbReference>
<comment type="similarity">
    <text evidence="2">Belongs to the phosphoenolpyruvate carboxykinase [GTP] family.</text>
</comment>
<dbReference type="Pfam" id="PF00821">
    <property type="entry name" value="PEPCK_GTP"/>
    <property type="match status" value="1"/>
</dbReference>
<comment type="cofactor">
    <cofactor evidence="1">
        <name>Mn(2+)</name>
        <dbReference type="ChEBI" id="CHEBI:29035"/>
    </cofactor>
</comment>
<dbReference type="EMBL" id="BARW01037512">
    <property type="protein sequence ID" value="GAJ24813.1"/>
    <property type="molecule type" value="Genomic_DNA"/>
</dbReference>
<gene>
    <name evidence="12" type="ORF">S12H4_57893</name>
</gene>
<dbReference type="GO" id="GO:0042594">
    <property type="term" value="P:response to starvation"/>
    <property type="evidence" value="ECO:0007669"/>
    <property type="project" value="TreeGrafter"/>
</dbReference>